<dbReference type="EMBL" id="JBBJCI010000359">
    <property type="protein sequence ID" value="KAK7233510.1"/>
    <property type="molecule type" value="Genomic_DNA"/>
</dbReference>
<keyword evidence="1" id="KW-0732">Signal</keyword>
<organism evidence="2 3">
    <name type="scientific">Aureococcus anophagefferens</name>
    <name type="common">Harmful bloom alga</name>
    <dbReference type="NCBI Taxonomy" id="44056"/>
    <lineage>
        <taxon>Eukaryota</taxon>
        <taxon>Sar</taxon>
        <taxon>Stramenopiles</taxon>
        <taxon>Ochrophyta</taxon>
        <taxon>Pelagophyceae</taxon>
        <taxon>Pelagomonadales</taxon>
        <taxon>Pelagomonadaceae</taxon>
        <taxon>Aureococcus</taxon>
    </lineage>
</organism>
<evidence type="ECO:0000313" key="2">
    <source>
        <dbReference type="EMBL" id="KAK7233510.1"/>
    </source>
</evidence>
<dbReference type="InterPro" id="IPR008928">
    <property type="entry name" value="6-hairpin_glycosidase_sf"/>
</dbReference>
<feature type="chain" id="PRO_5045948985" evidence="1">
    <location>
        <begin position="20"/>
        <end position="820"/>
    </location>
</feature>
<evidence type="ECO:0000256" key="1">
    <source>
        <dbReference type="SAM" id="SignalP"/>
    </source>
</evidence>
<dbReference type="PANTHER" id="PTHR34987">
    <property type="entry name" value="C, PUTATIVE (AFU_ORTHOLOGUE AFUA_3G02880)-RELATED"/>
    <property type="match status" value="1"/>
</dbReference>
<dbReference type="Proteomes" id="UP001363151">
    <property type="component" value="Unassembled WGS sequence"/>
</dbReference>
<feature type="signal peptide" evidence="1">
    <location>
        <begin position="1"/>
        <end position="19"/>
    </location>
</feature>
<name>A0ABR1FMH4_AURAN</name>
<comment type="caution">
    <text evidence="2">The sequence shown here is derived from an EMBL/GenBank/DDBJ whole genome shotgun (WGS) entry which is preliminary data.</text>
</comment>
<sequence>MVLYYLLAAAAAAAPLTEPFAWLNGLLPTTTAPPPHSPDPLVATRWASSVNSSLLQVYASPPVEAWGVPATGAHGAASLVGNNGSCAVSGGAALVVDFGVERAGWFEFRLAGDASGLLAAISEYDYPWTGKTMAPVAYDGGWYRLETNGELYEGARYAFLFPKSDVDVVEARVVARVNYTGAFRSSDATLEKSWYAAAYGARLNMNADDFGSILMDRGDRVSIQGDGHPTMAAALAAFGAPATWDLVKLMLNKTDSGCAGCRVVDDSLMSYPVLWTMSVNDYYWASGDAETFARFAPDVATILDKALATFLATPPVEFMGWDDRLDNGFCGECTGETRLAFSGLLVRAVSDFAQLLGFPKTRDALPAAAELARRYSRAAENATRALRASEPAYGLHSAAYAMTARTGLVTAGEAEALVSSLFRDAAAACSWSPFNSFWILQALGDGGFGDDALAYAKLCWGGMLELANGCFLELFSPEWLRFSDAGDKLPTKPSECHPWSSGVAPWLTKVAAGLSPLDPGYGARALVAPLFWGCAGAAVAGAVAAPAGDVAVDATCVGGVATVAASAPRGVAVVVGLRKTLGDGCVLTGAFVDHEAAPLLDAETSGAAAGMHPLNAAGHAFVRANGTVAAAYDCPSDASDGTAPTYAPPTYAAAVAPLDRATGGRWPGAYGGDGYALFGIDGAERLPSYVSNVTAYKREPKRTTYAANETAAAARLCGTVLDVSLDGAPASLRVALYFVDAPASDDRDDSPLPVPTPGGGAASVVRALDLATGSLVAPEEKIADFAGGAYWTLAYAKGVRLRIMPLYGSARVSAIFFDSS</sequence>
<dbReference type="InterPro" id="IPR012341">
    <property type="entry name" value="6hp_glycosidase-like_sf"/>
</dbReference>
<dbReference type="Gene3D" id="2.60.420.10">
    <property type="entry name" value="Maltose phosphorylase, domain 3"/>
    <property type="match status" value="1"/>
</dbReference>
<proteinExistence type="predicted"/>
<evidence type="ECO:0000313" key="3">
    <source>
        <dbReference type="Proteomes" id="UP001363151"/>
    </source>
</evidence>
<dbReference type="PANTHER" id="PTHR34987:SF4">
    <property type="entry name" value="ALPHA-L-RHAMNOSIDASE C-TERMINAL DOMAIN-CONTAINING PROTEIN"/>
    <property type="match status" value="1"/>
</dbReference>
<protein>
    <submittedName>
        <fullName evidence="2">Inositol polyphosphate 5-phosphatase</fullName>
    </submittedName>
</protein>
<reference evidence="2 3" key="1">
    <citation type="submission" date="2024-03" db="EMBL/GenBank/DDBJ databases">
        <title>Aureococcus anophagefferens CCMP1851 and Kratosvirus quantuckense: Draft genome of a second virus-susceptible host strain in the model system.</title>
        <authorList>
            <person name="Chase E."/>
            <person name="Truchon A.R."/>
            <person name="Schepens W."/>
            <person name="Wilhelm S.W."/>
        </authorList>
    </citation>
    <scope>NUCLEOTIDE SEQUENCE [LARGE SCALE GENOMIC DNA]</scope>
    <source>
        <strain evidence="2 3">CCMP1851</strain>
    </source>
</reference>
<accession>A0ABR1FMH4</accession>
<dbReference type="Gene3D" id="1.50.10.10">
    <property type="match status" value="1"/>
</dbReference>
<gene>
    <name evidence="2" type="ORF">SO694_001040112</name>
</gene>
<dbReference type="SUPFAM" id="SSF48208">
    <property type="entry name" value="Six-hairpin glycosidases"/>
    <property type="match status" value="1"/>
</dbReference>
<keyword evidence="3" id="KW-1185">Reference proteome</keyword>